<dbReference type="InterPro" id="IPR006913">
    <property type="entry name" value="CENP-V/GFA"/>
</dbReference>
<proteinExistence type="inferred from homology"/>
<protein>
    <submittedName>
        <fullName evidence="7">GFA family protein</fullName>
    </submittedName>
</protein>
<dbReference type="Gene3D" id="3.90.1590.10">
    <property type="entry name" value="glutathione-dependent formaldehyde- activating enzyme (gfa)"/>
    <property type="match status" value="1"/>
</dbReference>
<organism evidence="7 8">
    <name type="scientific">Hansschlegelia quercus</name>
    <dbReference type="NCBI Taxonomy" id="2528245"/>
    <lineage>
        <taxon>Bacteria</taxon>
        <taxon>Pseudomonadati</taxon>
        <taxon>Pseudomonadota</taxon>
        <taxon>Alphaproteobacteria</taxon>
        <taxon>Hyphomicrobiales</taxon>
        <taxon>Methylopilaceae</taxon>
        <taxon>Hansschlegelia</taxon>
    </lineage>
</organism>
<evidence type="ECO:0000256" key="4">
    <source>
        <dbReference type="ARBA" id="ARBA00023239"/>
    </source>
</evidence>
<dbReference type="EMBL" id="SIUB01000012">
    <property type="protein sequence ID" value="TBN47029.1"/>
    <property type="molecule type" value="Genomic_DNA"/>
</dbReference>
<dbReference type="PANTHER" id="PTHR33337:SF40">
    <property type="entry name" value="CENP-V_GFA DOMAIN-CONTAINING PROTEIN-RELATED"/>
    <property type="match status" value="1"/>
</dbReference>
<evidence type="ECO:0000259" key="6">
    <source>
        <dbReference type="PROSITE" id="PS51891"/>
    </source>
</evidence>
<dbReference type="PANTHER" id="PTHR33337">
    <property type="entry name" value="GFA DOMAIN-CONTAINING PROTEIN"/>
    <property type="match status" value="1"/>
</dbReference>
<evidence type="ECO:0000256" key="1">
    <source>
        <dbReference type="ARBA" id="ARBA00005495"/>
    </source>
</evidence>
<dbReference type="Pfam" id="PF04828">
    <property type="entry name" value="GFA"/>
    <property type="match status" value="1"/>
</dbReference>
<keyword evidence="2" id="KW-0479">Metal-binding</keyword>
<comment type="caution">
    <text evidence="7">The sequence shown here is derived from an EMBL/GenBank/DDBJ whole genome shotgun (WGS) entry which is preliminary data.</text>
</comment>
<keyword evidence="8" id="KW-1185">Reference proteome</keyword>
<gene>
    <name evidence="7" type="ORF">EYR15_16610</name>
</gene>
<dbReference type="OrthoDB" id="9807246at2"/>
<dbReference type="SUPFAM" id="SSF51316">
    <property type="entry name" value="Mss4-like"/>
    <property type="match status" value="1"/>
</dbReference>
<dbReference type="GO" id="GO:0016846">
    <property type="term" value="F:carbon-sulfur lyase activity"/>
    <property type="evidence" value="ECO:0007669"/>
    <property type="project" value="InterPro"/>
</dbReference>
<keyword evidence="3" id="KW-0862">Zinc</keyword>
<name>A0A4Q9GEI7_9HYPH</name>
<evidence type="ECO:0000256" key="2">
    <source>
        <dbReference type="ARBA" id="ARBA00022723"/>
    </source>
</evidence>
<dbReference type="InterPro" id="IPR011057">
    <property type="entry name" value="Mss4-like_sf"/>
</dbReference>
<dbReference type="GO" id="GO:0046872">
    <property type="term" value="F:metal ion binding"/>
    <property type="evidence" value="ECO:0007669"/>
    <property type="project" value="UniProtKB-KW"/>
</dbReference>
<evidence type="ECO:0000313" key="7">
    <source>
        <dbReference type="EMBL" id="TBN47029.1"/>
    </source>
</evidence>
<feature type="domain" description="CENP-V/GFA" evidence="6">
    <location>
        <begin position="6"/>
        <end position="112"/>
    </location>
</feature>
<accession>A0A4Q9GEI7</accession>
<evidence type="ECO:0000256" key="3">
    <source>
        <dbReference type="ARBA" id="ARBA00022833"/>
    </source>
</evidence>
<sequence>MTDEPVRGRCLCGAVAFSAALKSAEMGVCHCGMCRRWTGGVYMYTSIEPASLELSGGDQLRFYASSDFGERGFCSNCGSSLFWRMRDGSGMEVAAQALDDPSSLPFTAEIWMDDKPANYSFANPTRKSPRDEATSFGESAGG</sequence>
<dbReference type="PROSITE" id="PS51891">
    <property type="entry name" value="CENP_V_GFA"/>
    <property type="match status" value="1"/>
</dbReference>
<keyword evidence="4" id="KW-0456">Lyase</keyword>
<evidence type="ECO:0000313" key="8">
    <source>
        <dbReference type="Proteomes" id="UP000291613"/>
    </source>
</evidence>
<feature type="region of interest" description="Disordered" evidence="5">
    <location>
        <begin position="120"/>
        <end position="142"/>
    </location>
</feature>
<reference evidence="7 8" key="1">
    <citation type="submission" date="2019-02" db="EMBL/GenBank/DDBJ databases">
        <title>Hansschlegelia quercus sp. nov., a novel methylotrophic bacterium from buds of oak (Quercus robur L.).</title>
        <authorList>
            <person name="Agafonova N.V."/>
            <person name="Kaparullina E.N."/>
            <person name="Grouzdev D.S."/>
            <person name="Doronina N.V."/>
        </authorList>
    </citation>
    <scope>NUCLEOTIDE SEQUENCE [LARGE SCALE GENOMIC DNA]</scope>
    <source>
        <strain evidence="7 8">Dub</strain>
    </source>
</reference>
<dbReference type="Proteomes" id="UP000291613">
    <property type="component" value="Unassembled WGS sequence"/>
</dbReference>
<evidence type="ECO:0000256" key="5">
    <source>
        <dbReference type="SAM" id="MobiDB-lite"/>
    </source>
</evidence>
<dbReference type="AlphaFoldDB" id="A0A4Q9GEI7"/>
<comment type="similarity">
    <text evidence="1">Belongs to the Gfa family.</text>
</comment>